<dbReference type="RefSeq" id="WP_086256579.1">
    <property type="nucleotide sequence ID" value="NZ_CP144916.1"/>
</dbReference>
<gene>
    <name evidence="1" type="ORF">CVIC9261_06990</name>
</gene>
<reference evidence="1 2" key="1">
    <citation type="journal article" date="2017" name="Genome Biol. Evol.">
        <title>Comparative Genomic Analysis Identifies a Campylobacter Clade Deficient in Selenium Metabolism.</title>
        <authorList>
            <person name="Miller W.G."/>
            <person name="Yee E."/>
            <person name="Lopes B.S."/>
            <person name="Chapman M.H."/>
            <person name="Huynh S."/>
            <person name="Bono J.L."/>
            <person name="Parker C.T."/>
            <person name="Strachan N.J.C."/>
            <person name="Forbes K.J."/>
        </authorList>
    </citation>
    <scope>NUCLEOTIDE SEQUENCE [LARGE SCALE GENOMIC DNA]</scope>
    <source>
        <strain evidence="1 2">RM9261</strain>
    </source>
</reference>
<organism evidence="1 2">
    <name type="scientific">Campylobacter vicugnae</name>
    <dbReference type="NCBI Taxonomy" id="1660076"/>
    <lineage>
        <taxon>Bacteria</taxon>
        <taxon>Pseudomonadati</taxon>
        <taxon>Campylobacterota</taxon>
        <taxon>Epsilonproteobacteria</taxon>
        <taxon>Campylobacterales</taxon>
        <taxon>Campylobacteraceae</taxon>
        <taxon>Campylobacter</taxon>
    </lineage>
</organism>
<dbReference type="Proteomes" id="UP001318120">
    <property type="component" value="Chromosome"/>
</dbReference>
<evidence type="ECO:0000313" key="1">
    <source>
        <dbReference type="EMBL" id="WWC41447.1"/>
    </source>
</evidence>
<dbReference type="EMBL" id="CP144916">
    <property type="protein sequence ID" value="WWC41447.1"/>
    <property type="molecule type" value="Genomic_DNA"/>
</dbReference>
<accession>A0ABZ2E6U4</accession>
<evidence type="ECO:0000313" key="2">
    <source>
        <dbReference type="Proteomes" id="UP001318120"/>
    </source>
</evidence>
<protein>
    <submittedName>
        <fullName evidence="1">Uncharacterized protein</fullName>
    </submittedName>
</protein>
<dbReference type="GeneID" id="93113841"/>
<name>A0ABZ2E6U4_9BACT</name>
<sequence>MNNEKVFISGSLSIKALPKATEETIDKIMNKNAEILIGDAPGIDKLIQKYCFKKKYDRITIYYVGDKARNLENETFAIKKVNISDEDKTEKAKQSRKDIKMTKDSTYSFVIWDEKSSGSYANIMRSLEENKYVKVYLASSNKYIHSKEPNFKNEIKDIYTTNSGFTKEKCLELLKESYPENLNLKNNNTFNEFLVKNKILMKDGKKYIPTDEYKNFFIKKIYKGKFDNYNFTNDLFDQIDKIIKSQSEPLLPLL</sequence>
<keyword evidence="2" id="KW-1185">Reference proteome</keyword>
<proteinExistence type="predicted"/>